<dbReference type="Gene3D" id="1.20.120.1630">
    <property type="match status" value="1"/>
</dbReference>
<keyword evidence="6" id="KW-0732">Signal</keyword>
<evidence type="ECO:0000256" key="2">
    <source>
        <dbReference type="ARBA" id="ARBA00022692"/>
    </source>
</evidence>
<dbReference type="PANTHER" id="PTHR12714">
    <property type="entry name" value="PROTEIN-S ISOPRENYLCYSTEINE O-METHYLTRANSFERASE"/>
    <property type="match status" value="1"/>
</dbReference>
<dbReference type="EMBL" id="CCBP010000417">
    <property type="protein sequence ID" value="CDO76871.1"/>
    <property type="molecule type" value="Genomic_DNA"/>
</dbReference>
<dbReference type="PANTHER" id="PTHR12714:SF9">
    <property type="entry name" value="PROTEIN-S-ISOPRENYLCYSTEINE O-METHYLTRANSFERASE"/>
    <property type="match status" value="1"/>
</dbReference>
<dbReference type="Pfam" id="PF04140">
    <property type="entry name" value="ICMT"/>
    <property type="match status" value="1"/>
</dbReference>
<protein>
    <recommendedName>
        <fullName evidence="5">Protein-S-isoprenylcysteine O-methyltransferase</fullName>
        <ecNumber evidence="5">2.1.1.100</ecNumber>
    </recommendedName>
</protein>
<comment type="similarity">
    <text evidence="5">Belongs to the class VI-like SAM-binding methyltransferase superfamily. Isoprenylcysteine carboxyl methyltransferase family.</text>
</comment>
<dbReference type="GO" id="GO:0032259">
    <property type="term" value="P:methylation"/>
    <property type="evidence" value="ECO:0007669"/>
    <property type="project" value="UniProtKB-KW"/>
</dbReference>
<evidence type="ECO:0000256" key="3">
    <source>
        <dbReference type="ARBA" id="ARBA00022989"/>
    </source>
</evidence>
<accession>A0A060SRV3</accession>
<keyword evidence="4 5" id="KW-0472">Membrane</keyword>
<comment type="caution">
    <text evidence="7">The sequence shown here is derived from an EMBL/GenBank/DDBJ whole genome shotgun (WGS) entry which is preliminary data.</text>
</comment>
<keyword evidence="5" id="KW-0489">Methyltransferase</keyword>
<name>A0A060SRV3_PYCCI</name>
<dbReference type="STRING" id="5643.A0A060SRV3"/>
<feature type="transmembrane region" description="Helical" evidence="5">
    <location>
        <begin position="103"/>
        <end position="122"/>
    </location>
</feature>
<dbReference type="AlphaFoldDB" id="A0A060SRV3"/>
<keyword evidence="5" id="KW-0949">S-adenosyl-L-methionine</keyword>
<dbReference type="HOGENOM" id="CLU_065200_6_0_1"/>
<proteinExistence type="inferred from homology"/>
<sequence>MASSLLVFKVPMLLAAMYAEFVALTPPNATPSKEDATRGYDGRDIITRLSLTISRFAIAVGWLTHGCEIAAILAQEVPGVADVVPAVFSPPFFWQDGPFVDELALDPMFLLGFALLAFGTAVRKTCYNTLGRHFTFQLAILKEHKLVTWGPYSVVRHPSYSGVIAAFAGMVAMQLSPGSWLTVGGALHTPLGQAIIGGWVGWLMLLVFGFTRRVLIEDAVLRKEFGSQWDEWARRVPNTLIPYLW</sequence>
<evidence type="ECO:0000256" key="6">
    <source>
        <dbReference type="SAM" id="SignalP"/>
    </source>
</evidence>
<gene>
    <name evidence="7" type="ORF">BN946_scf184901.g8</name>
</gene>
<evidence type="ECO:0000256" key="4">
    <source>
        <dbReference type="ARBA" id="ARBA00023136"/>
    </source>
</evidence>
<feature type="signal peptide" evidence="6">
    <location>
        <begin position="1"/>
        <end position="19"/>
    </location>
</feature>
<keyword evidence="5" id="KW-0256">Endoplasmic reticulum</keyword>
<dbReference type="GO" id="GO:0005789">
    <property type="term" value="C:endoplasmic reticulum membrane"/>
    <property type="evidence" value="ECO:0007669"/>
    <property type="project" value="UniProtKB-SubCell"/>
</dbReference>
<keyword evidence="2 5" id="KW-0812">Transmembrane</keyword>
<reference evidence="7" key="1">
    <citation type="submission" date="2014-01" db="EMBL/GenBank/DDBJ databases">
        <title>The genome of the white-rot fungus Pycnoporus cinnabarinus: a basidiomycete model with a versatile arsenal for lignocellulosic biomass breakdown.</title>
        <authorList>
            <person name="Levasseur A."/>
            <person name="Lomascolo A."/>
            <person name="Ruiz-Duenas F.J."/>
            <person name="Uzan E."/>
            <person name="Piumi F."/>
            <person name="Kues U."/>
            <person name="Ram A.F.J."/>
            <person name="Murat C."/>
            <person name="Haon M."/>
            <person name="Benoit I."/>
            <person name="Arfi Y."/>
            <person name="Chevret D."/>
            <person name="Drula E."/>
            <person name="Kwon M.J."/>
            <person name="Gouret P."/>
            <person name="Lesage-Meessen L."/>
            <person name="Lombard V."/>
            <person name="Mariette J."/>
            <person name="Noirot C."/>
            <person name="Park J."/>
            <person name="Patyshakuliyeva A."/>
            <person name="Wieneger R.A.B."/>
            <person name="Wosten H.A.B."/>
            <person name="Martin F."/>
            <person name="Coutinho P.M."/>
            <person name="de Vries R."/>
            <person name="Martinez A.T."/>
            <person name="Klopp C."/>
            <person name="Pontarotti P."/>
            <person name="Henrissat B."/>
            <person name="Record E."/>
        </authorList>
    </citation>
    <scope>NUCLEOTIDE SEQUENCE [LARGE SCALE GENOMIC DNA]</scope>
    <source>
        <strain evidence="7">BRFM137</strain>
    </source>
</reference>
<organism evidence="7 8">
    <name type="scientific">Pycnoporus cinnabarinus</name>
    <name type="common">Cinnabar-red polypore</name>
    <name type="synonym">Trametes cinnabarina</name>
    <dbReference type="NCBI Taxonomy" id="5643"/>
    <lineage>
        <taxon>Eukaryota</taxon>
        <taxon>Fungi</taxon>
        <taxon>Dikarya</taxon>
        <taxon>Basidiomycota</taxon>
        <taxon>Agaricomycotina</taxon>
        <taxon>Agaricomycetes</taxon>
        <taxon>Polyporales</taxon>
        <taxon>Polyporaceae</taxon>
        <taxon>Trametes</taxon>
    </lineage>
</organism>
<comment type="caution">
    <text evidence="5">Lacks conserved residue(s) required for the propagation of feature annotation.</text>
</comment>
<dbReference type="InterPro" id="IPR007269">
    <property type="entry name" value="ICMT_MeTrfase"/>
</dbReference>
<feature type="chain" id="PRO_5001587755" description="Protein-S-isoprenylcysteine O-methyltransferase" evidence="6">
    <location>
        <begin position="20"/>
        <end position="245"/>
    </location>
</feature>
<comment type="subcellular location">
    <subcellularLocation>
        <location evidence="5">Endoplasmic reticulum membrane</location>
        <topology evidence="5">Multi-pass membrane protein</topology>
    </subcellularLocation>
    <subcellularLocation>
        <location evidence="1">Membrane</location>
        <topology evidence="1">Multi-pass membrane protein</topology>
    </subcellularLocation>
</comment>
<dbReference type="EC" id="2.1.1.100" evidence="5"/>
<evidence type="ECO:0000256" key="5">
    <source>
        <dbReference type="RuleBase" id="RU362022"/>
    </source>
</evidence>
<dbReference type="OMA" id="TIRIICY"/>
<dbReference type="OrthoDB" id="422086at2759"/>
<dbReference type="Proteomes" id="UP000029665">
    <property type="component" value="Unassembled WGS sequence"/>
</dbReference>
<feature type="transmembrane region" description="Helical" evidence="5">
    <location>
        <begin position="163"/>
        <end position="183"/>
    </location>
</feature>
<evidence type="ECO:0000256" key="1">
    <source>
        <dbReference type="ARBA" id="ARBA00004141"/>
    </source>
</evidence>
<evidence type="ECO:0000313" key="7">
    <source>
        <dbReference type="EMBL" id="CDO76871.1"/>
    </source>
</evidence>
<dbReference type="GO" id="GO:0004671">
    <property type="term" value="F:protein C-terminal S-isoprenylcysteine carboxyl O-methyltransferase activity"/>
    <property type="evidence" value="ECO:0007669"/>
    <property type="project" value="UniProtKB-EC"/>
</dbReference>
<feature type="transmembrane region" description="Helical" evidence="5">
    <location>
        <begin position="195"/>
        <end position="215"/>
    </location>
</feature>
<keyword evidence="5" id="KW-0808">Transferase</keyword>
<keyword evidence="3 5" id="KW-1133">Transmembrane helix</keyword>
<keyword evidence="8" id="KW-1185">Reference proteome</keyword>
<comment type="catalytic activity">
    <reaction evidence="5">
        <text>[protein]-C-terminal S-[(2E,6E)-farnesyl]-L-cysteine + S-adenosyl-L-methionine = [protein]-C-terminal S-[(2E,6E)-farnesyl]-L-cysteine methyl ester + S-adenosyl-L-homocysteine</text>
        <dbReference type="Rhea" id="RHEA:21672"/>
        <dbReference type="Rhea" id="RHEA-COMP:12125"/>
        <dbReference type="Rhea" id="RHEA-COMP:12126"/>
        <dbReference type="ChEBI" id="CHEBI:57856"/>
        <dbReference type="ChEBI" id="CHEBI:59789"/>
        <dbReference type="ChEBI" id="CHEBI:90510"/>
        <dbReference type="ChEBI" id="CHEBI:90511"/>
        <dbReference type="EC" id="2.1.1.100"/>
    </reaction>
</comment>
<evidence type="ECO:0000313" key="8">
    <source>
        <dbReference type="Proteomes" id="UP000029665"/>
    </source>
</evidence>